<dbReference type="EMBL" id="VSSQ01036308">
    <property type="protein sequence ID" value="MPM88748.1"/>
    <property type="molecule type" value="Genomic_DNA"/>
</dbReference>
<dbReference type="AlphaFoldDB" id="A0A645DIB5"/>
<dbReference type="InterPro" id="IPR027417">
    <property type="entry name" value="P-loop_NTPase"/>
</dbReference>
<evidence type="ECO:0008006" key="2">
    <source>
        <dbReference type="Google" id="ProtNLM"/>
    </source>
</evidence>
<sequence>MKASIYENGLMGTVSDANKIVVLENGIVNESGSPAELYARGGTYRRMAELQMKTK</sequence>
<dbReference type="Gene3D" id="3.40.50.300">
    <property type="entry name" value="P-loop containing nucleotide triphosphate hydrolases"/>
    <property type="match status" value="1"/>
</dbReference>
<gene>
    <name evidence="1" type="ORF">SDC9_135852</name>
</gene>
<reference evidence="1" key="1">
    <citation type="submission" date="2019-08" db="EMBL/GenBank/DDBJ databases">
        <authorList>
            <person name="Kucharzyk K."/>
            <person name="Murdoch R.W."/>
            <person name="Higgins S."/>
            <person name="Loffler F."/>
        </authorList>
    </citation>
    <scope>NUCLEOTIDE SEQUENCE</scope>
</reference>
<protein>
    <recommendedName>
        <fullName evidence="2">ABC transporter ATP-binding protein</fullName>
    </recommendedName>
</protein>
<organism evidence="1">
    <name type="scientific">bioreactor metagenome</name>
    <dbReference type="NCBI Taxonomy" id="1076179"/>
    <lineage>
        <taxon>unclassified sequences</taxon>
        <taxon>metagenomes</taxon>
        <taxon>ecological metagenomes</taxon>
    </lineage>
</organism>
<comment type="caution">
    <text evidence="1">The sequence shown here is derived from an EMBL/GenBank/DDBJ whole genome shotgun (WGS) entry which is preliminary data.</text>
</comment>
<name>A0A645DIB5_9ZZZZ</name>
<dbReference type="SUPFAM" id="SSF52540">
    <property type="entry name" value="P-loop containing nucleoside triphosphate hydrolases"/>
    <property type="match status" value="1"/>
</dbReference>
<accession>A0A645DIB5</accession>
<proteinExistence type="predicted"/>
<evidence type="ECO:0000313" key="1">
    <source>
        <dbReference type="EMBL" id="MPM88748.1"/>
    </source>
</evidence>